<gene>
    <name evidence="5" type="primary">gcvPB</name>
    <name evidence="7" type="ORF">DV520_08550</name>
</gene>
<name>A0A3E2B2K0_9FIRM</name>
<dbReference type="PANTHER" id="PTHR11773:SF1">
    <property type="entry name" value="GLYCINE DEHYDROGENASE (DECARBOXYLATING), MITOCHONDRIAL"/>
    <property type="match status" value="1"/>
</dbReference>
<keyword evidence="8" id="KW-1185">Reference proteome</keyword>
<dbReference type="Gene3D" id="3.90.1150.10">
    <property type="entry name" value="Aspartate Aminotransferase, domain 1"/>
    <property type="match status" value="1"/>
</dbReference>
<dbReference type="OrthoDB" id="9801272at2"/>
<dbReference type="GO" id="GO:0030170">
    <property type="term" value="F:pyridoxal phosphate binding"/>
    <property type="evidence" value="ECO:0007669"/>
    <property type="project" value="TreeGrafter"/>
</dbReference>
<dbReference type="InterPro" id="IPR015422">
    <property type="entry name" value="PyrdxlP-dep_Trfase_small"/>
</dbReference>
<evidence type="ECO:0000256" key="4">
    <source>
        <dbReference type="ARBA" id="ARBA00049026"/>
    </source>
</evidence>
<dbReference type="HAMAP" id="MF_00713">
    <property type="entry name" value="GcvPB"/>
    <property type="match status" value="1"/>
</dbReference>
<evidence type="ECO:0000313" key="7">
    <source>
        <dbReference type="EMBL" id="RFT06250.1"/>
    </source>
</evidence>
<dbReference type="InterPro" id="IPR023012">
    <property type="entry name" value="GcvPB"/>
</dbReference>
<dbReference type="InterPro" id="IPR020581">
    <property type="entry name" value="GDC_P"/>
</dbReference>
<evidence type="ECO:0000256" key="3">
    <source>
        <dbReference type="ARBA" id="ARBA00023002"/>
    </source>
</evidence>
<dbReference type="Pfam" id="PF21478">
    <property type="entry name" value="GcvP2_C"/>
    <property type="match status" value="1"/>
</dbReference>
<dbReference type="Gene3D" id="6.20.440.10">
    <property type="match status" value="1"/>
</dbReference>
<comment type="catalytic activity">
    <reaction evidence="4 5">
        <text>N(6)-[(R)-lipoyl]-L-lysyl-[glycine-cleavage complex H protein] + glycine + H(+) = N(6)-[(R)-S(8)-aminomethyldihydrolipoyl]-L-lysyl-[glycine-cleavage complex H protein] + CO2</text>
        <dbReference type="Rhea" id="RHEA:24304"/>
        <dbReference type="Rhea" id="RHEA-COMP:10494"/>
        <dbReference type="Rhea" id="RHEA-COMP:10495"/>
        <dbReference type="ChEBI" id="CHEBI:15378"/>
        <dbReference type="ChEBI" id="CHEBI:16526"/>
        <dbReference type="ChEBI" id="CHEBI:57305"/>
        <dbReference type="ChEBI" id="CHEBI:83099"/>
        <dbReference type="ChEBI" id="CHEBI:83143"/>
        <dbReference type="EC" id="1.4.4.2"/>
    </reaction>
</comment>
<organism evidence="7 8">
    <name type="scientific">Evtepia gabavorous</name>
    <dbReference type="NCBI Taxonomy" id="2211183"/>
    <lineage>
        <taxon>Bacteria</taxon>
        <taxon>Bacillati</taxon>
        <taxon>Bacillota</taxon>
        <taxon>Clostridia</taxon>
        <taxon>Eubacteriales</taxon>
        <taxon>Evtepia</taxon>
    </lineage>
</organism>
<sequence>MKLLFERSRPGRGNDLLPPCDVPVTQFDPSLLRGAPLRLPEIAEVDLGRHYTELAKQTHGVNDGFYPLGSCTMKYNPRVNEEAAAQPGFTQLHPLQPVETVQGALEVLATAERLLCEITGMDGMSFQPAAGAHGEYTGLLLIRKYHQSRGDAARTKILVPDAAHGTNPASATMAGFQVVSIPSNQAGGVDLDALRQAVGPDTAGLMLTNPNTVGLFDANILEITQIVHDAGGLCYYDGANLNAVMGQVRPGDMGFDCVHLNLHKTFSTPHGGGGPGSGPVGCKAMLEPFLPTPRVKEADGVYSLFTPEQTMGQVRSFYGNFLVVVKALSYLLTLGKEGIPAASAGAVLNANYLMKQLMDHYDMSYNTRCMHEFVMTLQGLAHDTGVTAMDVAKRLLDFGIHPPTMYFPLIVHEALMVEPTETESPETLDQAAQVFLDILAEAKADPESLHQAPRCCPVGRPDEVTAARSPILRYSFGE</sequence>
<feature type="domain" description="Glycine dehydrogenase C-terminal" evidence="6">
    <location>
        <begin position="342"/>
        <end position="443"/>
    </location>
</feature>
<dbReference type="InterPro" id="IPR015424">
    <property type="entry name" value="PyrdxlP-dep_Trfase"/>
</dbReference>
<comment type="caution">
    <text evidence="7">The sequence shown here is derived from an EMBL/GenBank/DDBJ whole genome shotgun (WGS) entry which is preliminary data.</text>
</comment>
<dbReference type="FunFam" id="3.40.640.10:FF:000224">
    <property type="entry name" value="Probable glycine dehydrogenase (decarboxylating) subunit 2"/>
    <property type="match status" value="1"/>
</dbReference>
<dbReference type="RefSeq" id="WP_117142447.1">
    <property type="nucleotide sequence ID" value="NZ_CAKXKJ010000007.1"/>
</dbReference>
<dbReference type="SUPFAM" id="SSF53383">
    <property type="entry name" value="PLP-dependent transferases"/>
    <property type="match status" value="1"/>
</dbReference>
<dbReference type="FunFam" id="3.90.1150.10:FF:000014">
    <property type="entry name" value="Probable glycine dehydrogenase (decarboxylating) subunit 2"/>
    <property type="match status" value="1"/>
</dbReference>
<comment type="subunit">
    <text evidence="5">The glycine cleavage system is composed of four proteins: P, T, L and H. In this organism, the P 'protein' is a heterodimer of two subunits.</text>
</comment>
<dbReference type="GO" id="GO:0004375">
    <property type="term" value="F:glycine dehydrogenase (decarboxylating) activity"/>
    <property type="evidence" value="ECO:0007669"/>
    <property type="project" value="UniProtKB-EC"/>
</dbReference>
<comment type="similarity">
    <text evidence="5">Belongs to the GcvP family. C-terminal subunit subfamily.</text>
</comment>
<dbReference type="PANTHER" id="PTHR11773">
    <property type="entry name" value="GLYCINE DEHYDROGENASE, DECARBOXYLATING"/>
    <property type="match status" value="1"/>
</dbReference>
<comment type="cofactor">
    <cofactor evidence="5">
        <name>pyridoxal 5'-phosphate</name>
        <dbReference type="ChEBI" id="CHEBI:597326"/>
    </cofactor>
</comment>
<keyword evidence="3 5" id="KW-0560">Oxidoreductase</keyword>
<dbReference type="InterPro" id="IPR049316">
    <property type="entry name" value="GDC-P_C"/>
</dbReference>
<dbReference type="GO" id="GO:0019464">
    <property type="term" value="P:glycine decarboxylation via glycine cleavage system"/>
    <property type="evidence" value="ECO:0007669"/>
    <property type="project" value="UniProtKB-UniRule"/>
</dbReference>
<protein>
    <recommendedName>
        <fullName evidence="5">Probable glycine dehydrogenase (decarboxylating) subunit 2</fullName>
        <ecNumber evidence="5">1.4.4.2</ecNumber>
    </recommendedName>
    <alternativeName>
        <fullName evidence="5">Glycine cleavage system P-protein subunit 2</fullName>
    </alternativeName>
    <alternativeName>
        <fullName evidence="5">Glycine decarboxylase subunit 2</fullName>
    </alternativeName>
    <alternativeName>
        <fullName evidence="5">Glycine dehydrogenase (aminomethyl-transferring) subunit 2</fullName>
    </alternativeName>
</protein>
<dbReference type="GeneID" id="97995780"/>
<keyword evidence="2 5" id="KW-0663">Pyridoxal phosphate</keyword>
<accession>A0A3E2B2K0</accession>
<reference evidence="7 8" key="1">
    <citation type="submission" date="2018-07" db="EMBL/GenBank/DDBJ databases">
        <title>GABA Modulating Bacteria of the Human Gut Microbiota.</title>
        <authorList>
            <person name="Strandwitz P."/>
            <person name="Kim K.H."/>
            <person name="Terekhova D."/>
            <person name="Liu J.K."/>
            <person name="Sharma A."/>
            <person name="Levering J."/>
            <person name="Mcdonald D."/>
            <person name="Dietrich D."/>
            <person name="Ramadhar T.R."/>
            <person name="Lekbua A."/>
            <person name="Mroue N."/>
            <person name="Liston C."/>
            <person name="Stewart E.J."/>
            <person name="Dubin M.J."/>
            <person name="Zengler K."/>
            <person name="Knight R."/>
            <person name="Gilbert J.A."/>
            <person name="Clardy J."/>
            <person name="Lewis K."/>
        </authorList>
    </citation>
    <scope>NUCLEOTIDE SEQUENCE [LARGE SCALE GENOMIC DNA]</scope>
    <source>
        <strain evidence="7 8">KLE1738</strain>
    </source>
</reference>
<comment type="function">
    <text evidence="1 5">The glycine cleavage system catalyzes the degradation of glycine. The P protein binds the alpha-amino group of glycine through its pyridoxal phosphate cofactor; CO(2) is released and the remaining methylamine moiety is then transferred to the lipoamide cofactor of the H protein.</text>
</comment>
<dbReference type="Gene3D" id="3.40.640.10">
    <property type="entry name" value="Type I PLP-dependent aspartate aminotransferase-like (Major domain)"/>
    <property type="match status" value="1"/>
</dbReference>
<evidence type="ECO:0000259" key="6">
    <source>
        <dbReference type="Pfam" id="PF21478"/>
    </source>
</evidence>
<proteinExistence type="inferred from homology"/>
<dbReference type="NCBIfam" id="NF003346">
    <property type="entry name" value="PRK04366.1"/>
    <property type="match status" value="1"/>
</dbReference>
<evidence type="ECO:0000256" key="5">
    <source>
        <dbReference type="HAMAP-Rule" id="MF_00713"/>
    </source>
</evidence>
<dbReference type="InterPro" id="IPR015421">
    <property type="entry name" value="PyrdxlP-dep_Trfase_major"/>
</dbReference>
<evidence type="ECO:0000313" key="8">
    <source>
        <dbReference type="Proteomes" id="UP000260649"/>
    </source>
</evidence>
<feature type="modified residue" description="N6-(pyridoxal phosphate)lysine" evidence="5">
    <location>
        <position position="264"/>
    </location>
</feature>
<dbReference type="GO" id="GO:0005829">
    <property type="term" value="C:cytosol"/>
    <property type="evidence" value="ECO:0007669"/>
    <property type="project" value="TreeGrafter"/>
</dbReference>
<dbReference type="GO" id="GO:0016594">
    <property type="term" value="F:glycine binding"/>
    <property type="evidence" value="ECO:0007669"/>
    <property type="project" value="TreeGrafter"/>
</dbReference>
<evidence type="ECO:0000256" key="1">
    <source>
        <dbReference type="ARBA" id="ARBA00003788"/>
    </source>
</evidence>
<dbReference type="EC" id="1.4.4.2" evidence="5"/>
<evidence type="ECO:0000256" key="2">
    <source>
        <dbReference type="ARBA" id="ARBA00022898"/>
    </source>
</evidence>
<dbReference type="GO" id="GO:0005960">
    <property type="term" value="C:glycine cleavage complex"/>
    <property type="evidence" value="ECO:0007669"/>
    <property type="project" value="TreeGrafter"/>
</dbReference>
<dbReference type="Proteomes" id="UP000260649">
    <property type="component" value="Unassembled WGS sequence"/>
</dbReference>
<dbReference type="EMBL" id="QQRQ01000014">
    <property type="protein sequence ID" value="RFT06250.1"/>
    <property type="molecule type" value="Genomic_DNA"/>
</dbReference>
<dbReference type="AlphaFoldDB" id="A0A3E2B2K0"/>